<accession>A0ABY1YEB0</accession>
<reference evidence="2 3" key="1">
    <citation type="submission" date="2019-02" db="EMBL/GenBank/DDBJ databases">
        <authorList>
            <person name="Zhang G."/>
        </authorList>
    </citation>
    <scope>NUCLEOTIDE SEQUENCE [LARGE SCALE GENOMIC DNA]</scope>
    <source>
        <strain evidence="2 3">CMB17</strain>
    </source>
</reference>
<keyword evidence="3" id="KW-1185">Reference proteome</keyword>
<dbReference type="RefSeq" id="WP_176430372.1">
    <property type="nucleotide sequence ID" value="NZ_SIRL01000028.1"/>
</dbReference>
<dbReference type="Proteomes" id="UP000292859">
    <property type="component" value="Unassembled WGS sequence"/>
</dbReference>
<keyword evidence="1" id="KW-0472">Membrane</keyword>
<feature type="transmembrane region" description="Helical" evidence="1">
    <location>
        <begin position="56"/>
        <end position="78"/>
    </location>
</feature>
<keyword evidence="1" id="KW-0812">Transmembrane</keyword>
<protein>
    <submittedName>
        <fullName evidence="2">Uncharacterized protein</fullName>
    </submittedName>
</protein>
<comment type="caution">
    <text evidence="2">The sequence shown here is derived from an EMBL/GenBank/DDBJ whole genome shotgun (WGS) entry which is preliminary data.</text>
</comment>
<keyword evidence="1" id="KW-1133">Transmembrane helix</keyword>
<evidence type="ECO:0000313" key="2">
    <source>
        <dbReference type="EMBL" id="TBN45230.1"/>
    </source>
</evidence>
<evidence type="ECO:0000313" key="3">
    <source>
        <dbReference type="Proteomes" id="UP000292859"/>
    </source>
</evidence>
<gene>
    <name evidence="2" type="ORF">EYF88_17340</name>
</gene>
<proteinExistence type="predicted"/>
<dbReference type="EMBL" id="SIRL01000028">
    <property type="protein sequence ID" value="TBN45230.1"/>
    <property type="molecule type" value="Genomic_DNA"/>
</dbReference>
<evidence type="ECO:0000256" key="1">
    <source>
        <dbReference type="SAM" id="Phobius"/>
    </source>
</evidence>
<sequence>MILPGGREVRMRGLLWGLCLVSLVLGLAFGFVLFAALADGSHVCPDSDQCIDAINAATNSGVIVMICLGVALISLWRLKITSTRKAKD</sequence>
<organism evidence="2 3">
    <name type="scientific">Paracoccus sediminis</name>
    <dbReference type="NCBI Taxonomy" id="1214787"/>
    <lineage>
        <taxon>Bacteria</taxon>
        <taxon>Pseudomonadati</taxon>
        <taxon>Pseudomonadota</taxon>
        <taxon>Alphaproteobacteria</taxon>
        <taxon>Rhodobacterales</taxon>
        <taxon>Paracoccaceae</taxon>
        <taxon>Paracoccus</taxon>
    </lineage>
</organism>
<name>A0ABY1YEB0_9RHOB</name>